<evidence type="ECO:0000313" key="1">
    <source>
        <dbReference type="EMBL" id="ROT82491.1"/>
    </source>
</evidence>
<dbReference type="EMBL" id="QCYY01000817">
    <property type="protein sequence ID" value="ROT82491.1"/>
    <property type="molecule type" value="Genomic_DNA"/>
</dbReference>
<dbReference type="AlphaFoldDB" id="A0A423U1B6"/>
<keyword evidence="2" id="KW-1185">Reference proteome</keyword>
<gene>
    <name evidence="1" type="ORF">C7M84_024346</name>
</gene>
<sequence>MDISDNRSHQTIVILNTIADSLCSISSSADPGSSHAHQSRPDAGPINTVHEARRMQCDSRQAKQDIMKSLCPGRPTTYGVYGAPYQPKWTGPVAATVPAGVDGTITPVSDTYEVSAARNAFFKAYNAQLAAVGAYRYGTPAYHHATPAVHVSVAAPAAHHSALTYGAAPAPVGDTPAVAAAKADFFRLYNLQAAAAAAAPDHDAPRYYY</sequence>
<dbReference type="OrthoDB" id="6354658at2759"/>
<reference evidence="1 2" key="2">
    <citation type="submission" date="2019-01" db="EMBL/GenBank/DDBJ databases">
        <title>The decoding of complex shrimp genome reveals the adaptation for benthos swimmer, frequently molting mechanism and breeding impact on genome.</title>
        <authorList>
            <person name="Sun Y."/>
            <person name="Gao Y."/>
            <person name="Yu Y."/>
        </authorList>
    </citation>
    <scope>NUCLEOTIDE SEQUENCE [LARGE SCALE GENOMIC DNA]</scope>
    <source>
        <tissue evidence="1">Muscle</tissue>
    </source>
</reference>
<proteinExistence type="predicted"/>
<comment type="caution">
    <text evidence="1">The sequence shown here is derived from an EMBL/GenBank/DDBJ whole genome shotgun (WGS) entry which is preliminary data.</text>
</comment>
<organism evidence="1 2">
    <name type="scientific">Penaeus vannamei</name>
    <name type="common">Whiteleg shrimp</name>
    <name type="synonym">Litopenaeus vannamei</name>
    <dbReference type="NCBI Taxonomy" id="6689"/>
    <lineage>
        <taxon>Eukaryota</taxon>
        <taxon>Metazoa</taxon>
        <taxon>Ecdysozoa</taxon>
        <taxon>Arthropoda</taxon>
        <taxon>Crustacea</taxon>
        <taxon>Multicrustacea</taxon>
        <taxon>Malacostraca</taxon>
        <taxon>Eumalacostraca</taxon>
        <taxon>Eucarida</taxon>
        <taxon>Decapoda</taxon>
        <taxon>Dendrobranchiata</taxon>
        <taxon>Penaeoidea</taxon>
        <taxon>Penaeidae</taxon>
        <taxon>Penaeus</taxon>
    </lineage>
</organism>
<protein>
    <submittedName>
        <fullName evidence="1">Cuticle protein BD2</fullName>
    </submittedName>
</protein>
<reference evidence="1 2" key="1">
    <citation type="submission" date="2018-04" db="EMBL/GenBank/DDBJ databases">
        <authorList>
            <person name="Zhang X."/>
            <person name="Yuan J."/>
            <person name="Li F."/>
            <person name="Xiang J."/>
        </authorList>
    </citation>
    <scope>NUCLEOTIDE SEQUENCE [LARGE SCALE GENOMIC DNA]</scope>
    <source>
        <tissue evidence="1">Muscle</tissue>
    </source>
</reference>
<evidence type="ECO:0000313" key="2">
    <source>
        <dbReference type="Proteomes" id="UP000283509"/>
    </source>
</evidence>
<dbReference type="Proteomes" id="UP000283509">
    <property type="component" value="Unassembled WGS sequence"/>
</dbReference>
<accession>A0A423U1B6</accession>
<name>A0A423U1B6_PENVA</name>